<dbReference type="GO" id="GO:0006488">
    <property type="term" value="P:dolichol-linked oligosaccharide biosynthetic process"/>
    <property type="evidence" value="ECO:0007669"/>
    <property type="project" value="InterPro"/>
</dbReference>
<keyword evidence="2" id="KW-1185">Reference proteome</keyword>
<proteinExistence type="predicted"/>
<name>A0A6G6Y3Q8_9SPHN</name>
<dbReference type="KEGG" id="spzr:G5C33_06830"/>
<evidence type="ECO:0000313" key="1">
    <source>
        <dbReference type="EMBL" id="QIG79529.1"/>
    </source>
</evidence>
<evidence type="ECO:0000313" key="2">
    <source>
        <dbReference type="Proteomes" id="UP000501568"/>
    </source>
</evidence>
<organism evidence="1 2">
    <name type="scientific">Stakelama tenebrarum</name>
    <dbReference type="NCBI Taxonomy" id="2711215"/>
    <lineage>
        <taxon>Bacteria</taxon>
        <taxon>Pseudomonadati</taxon>
        <taxon>Pseudomonadota</taxon>
        <taxon>Alphaproteobacteria</taxon>
        <taxon>Sphingomonadales</taxon>
        <taxon>Sphingomonadaceae</taxon>
        <taxon>Stakelama</taxon>
    </lineage>
</organism>
<dbReference type="Pfam" id="PF08660">
    <property type="entry name" value="Alg14"/>
    <property type="match status" value="1"/>
</dbReference>
<dbReference type="EMBL" id="CP049109">
    <property type="protein sequence ID" value="QIG79529.1"/>
    <property type="molecule type" value="Genomic_DNA"/>
</dbReference>
<protein>
    <recommendedName>
        <fullName evidence="3">Glucuronosyltransferase</fullName>
    </recommendedName>
</protein>
<gene>
    <name evidence="1" type="ORF">G5C33_06830</name>
</gene>
<reference evidence="1 2" key="1">
    <citation type="submission" date="2020-02" db="EMBL/GenBank/DDBJ databases">
        <authorList>
            <person name="Zheng R.K."/>
            <person name="Sun C.M."/>
        </authorList>
    </citation>
    <scope>NUCLEOTIDE SEQUENCE [LARGE SCALE GENOMIC DNA]</scope>
    <source>
        <strain evidence="2">zrk23</strain>
    </source>
</reference>
<dbReference type="AlphaFoldDB" id="A0A6G6Y3Q8"/>
<dbReference type="Proteomes" id="UP000501568">
    <property type="component" value="Chromosome"/>
</dbReference>
<dbReference type="Gene3D" id="3.40.50.2000">
    <property type="entry name" value="Glycogen Phosphorylase B"/>
    <property type="match status" value="1"/>
</dbReference>
<evidence type="ECO:0008006" key="3">
    <source>
        <dbReference type="Google" id="ProtNLM"/>
    </source>
</evidence>
<sequence length="161" mass="17639">MSDQTGFQTAADQRFVVMAVASGGGHWEELMLLRPALDRYSPIYVTTNAKLGTRDGLVGVRVLPDCNRDQPSKSLRSLWHSFRLVWKSRPNLLVTTGALPGLFCLIGARLLGAKTIWIDSVANSDGPSLSGRFAKPFSTLWLAQWPHLADGRDVLYGGSLL</sequence>
<dbReference type="InterPro" id="IPR013969">
    <property type="entry name" value="Oligosacch_biosynth_Alg14"/>
</dbReference>
<accession>A0A6G6Y3Q8</accession>